<dbReference type="Proteomes" id="UP000571817">
    <property type="component" value="Unassembled WGS sequence"/>
</dbReference>
<feature type="transmembrane region" description="Helical" evidence="1">
    <location>
        <begin position="17"/>
        <end position="38"/>
    </location>
</feature>
<dbReference type="EMBL" id="JACCFW010000001">
    <property type="protein sequence ID" value="NYJ75442.1"/>
    <property type="molecule type" value="Genomic_DNA"/>
</dbReference>
<dbReference type="RefSeq" id="WP_179482108.1">
    <property type="nucleotide sequence ID" value="NZ_JACCFW010000001.1"/>
</dbReference>
<protein>
    <recommendedName>
        <fullName evidence="4">ABC transporter permease</fullName>
    </recommendedName>
</protein>
<name>A0A853DDH6_9MICO</name>
<dbReference type="PANTHER" id="PTHR37305">
    <property type="entry name" value="INTEGRAL MEMBRANE PROTEIN-RELATED"/>
    <property type="match status" value="1"/>
</dbReference>
<accession>A0A853DDH6</accession>
<feature type="transmembrane region" description="Helical" evidence="1">
    <location>
        <begin position="116"/>
        <end position="140"/>
    </location>
</feature>
<sequence>MGGAIKAEVRKIFTTRLWWGLLIGDVVLGALISFAWAFQIGSDSAKQSSDRQTHLLATANPDSIASVYSAGFIASIAQLFPLALGVILITSEFRHKTWTATVLAQPKRWPITVSKIVSIVVVGIVYGVVYDIASVIGGAITLKSFRSSGLFLTSSQVLQTLALMLLIFTVWTLLGFGFGMLIRNQIAAVFIAVGLAFIGNILFNVLFRLVHWHWAPKFLPGDLTSSILNPGFSDSNSFNWWAGALVLTAYGLVLALVGSGINQRKDVL</sequence>
<keyword evidence="1" id="KW-0812">Transmembrane</keyword>
<evidence type="ECO:0000313" key="2">
    <source>
        <dbReference type="EMBL" id="NYJ75442.1"/>
    </source>
</evidence>
<organism evidence="2 3">
    <name type="scientific">Allobranchiibius huperziae</name>
    <dbReference type="NCBI Taxonomy" id="1874116"/>
    <lineage>
        <taxon>Bacteria</taxon>
        <taxon>Bacillati</taxon>
        <taxon>Actinomycetota</taxon>
        <taxon>Actinomycetes</taxon>
        <taxon>Micrococcales</taxon>
        <taxon>Dermacoccaceae</taxon>
        <taxon>Allobranchiibius</taxon>
    </lineage>
</organism>
<evidence type="ECO:0000313" key="3">
    <source>
        <dbReference type="Proteomes" id="UP000571817"/>
    </source>
</evidence>
<proteinExistence type="predicted"/>
<feature type="transmembrane region" description="Helical" evidence="1">
    <location>
        <begin position="65"/>
        <end position="89"/>
    </location>
</feature>
<evidence type="ECO:0000256" key="1">
    <source>
        <dbReference type="SAM" id="Phobius"/>
    </source>
</evidence>
<dbReference type="PANTHER" id="PTHR37305:SF1">
    <property type="entry name" value="MEMBRANE PROTEIN"/>
    <property type="match status" value="1"/>
</dbReference>
<feature type="transmembrane region" description="Helical" evidence="1">
    <location>
        <begin position="238"/>
        <end position="261"/>
    </location>
</feature>
<keyword evidence="1" id="KW-1133">Transmembrane helix</keyword>
<comment type="caution">
    <text evidence="2">The sequence shown here is derived from an EMBL/GenBank/DDBJ whole genome shotgun (WGS) entry which is preliminary data.</text>
</comment>
<keyword evidence="3" id="KW-1185">Reference proteome</keyword>
<feature type="transmembrane region" description="Helical" evidence="1">
    <location>
        <begin position="189"/>
        <end position="210"/>
    </location>
</feature>
<keyword evidence="1" id="KW-0472">Membrane</keyword>
<gene>
    <name evidence="2" type="ORF">HNR15_002405</name>
</gene>
<reference evidence="2 3" key="1">
    <citation type="submission" date="2020-07" db="EMBL/GenBank/DDBJ databases">
        <title>Sequencing the genomes of 1000 actinobacteria strains.</title>
        <authorList>
            <person name="Klenk H.-P."/>
        </authorList>
    </citation>
    <scope>NUCLEOTIDE SEQUENCE [LARGE SCALE GENOMIC DNA]</scope>
    <source>
        <strain evidence="2 3">DSM 29531</strain>
    </source>
</reference>
<dbReference type="AlphaFoldDB" id="A0A853DDH6"/>
<feature type="transmembrane region" description="Helical" evidence="1">
    <location>
        <begin position="160"/>
        <end position="182"/>
    </location>
</feature>
<evidence type="ECO:0008006" key="4">
    <source>
        <dbReference type="Google" id="ProtNLM"/>
    </source>
</evidence>